<dbReference type="Pfam" id="PF11883">
    <property type="entry name" value="DUF3403"/>
    <property type="match status" value="1"/>
</dbReference>
<keyword evidence="8 16" id="KW-0418">Kinase</keyword>
<evidence type="ECO:0000256" key="5">
    <source>
        <dbReference type="ARBA" id="ARBA00022692"/>
    </source>
</evidence>
<dbReference type="InterPro" id="IPR001245">
    <property type="entry name" value="Ser-Thr/Tyr_kinase_cat_dom"/>
</dbReference>
<keyword evidence="9 16" id="KW-0067">ATP-binding</keyword>
<dbReference type="SMART" id="SM00220">
    <property type="entry name" value="S_TKc"/>
    <property type="match status" value="1"/>
</dbReference>
<dbReference type="PIRSF" id="PIRSF000641">
    <property type="entry name" value="SRK"/>
    <property type="match status" value="1"/>
</dbReference>
<evidence type="ECO:0000256" key="13">
    <source>
        <dbReference type="ARBA" id="ARBA00023180"/>
    </source>
</evidence>
<comment type="catalytic activity">
    <reaction evidence="14 16">
        <text>L-threonyl-[protein] + ATP = O-phospho-L-threonyl-[protein] + ADP + H(+)</text>
        <dbReference type="Rhea" id="RHEA:46608"/>
        <dbReference type="Rhea" id="RHEA-COMP:11060"/>
        <dbReference type="Rhea" id="RHEA-COMP:11605"/>
        <dbReference type="ChEBI" id="CHEBI:15378"/>
        <dbReference type="ChEBI" id="CHEBI:30013"/>
        <dbReference type="ChEBI" id="CHEBI:30616"/>
        <dbReference type="ChEBI" id="CHEBI:61977"/>
        <dbReference type="ChEBI" id="CHEBI:456216"/>
        <dbReference type="EC" id="2.7.11.1"/>
    </reaction>
</comment>
<keyword evidence="2" id="KW-1003">Cell membrane</keyword>
<evidence type="ECO:0000256" key="6">
    <source>
        <dbReference type="ARBA" id="ARBA00022729"/>
    </source>
</evidence>
<feature type="binding site" evidence="17">
    <location>
        <position position="502"/>
    </location>
    <ligand>
        <name>ATP</name>
        <dbReference type="ChEBI" id="CHEBI:30616"/>
    </ligand>
</feature>
<keyword evidence="12" id="KW-1015">Disulfide bond</keyword>
<keyword evidence="11 18" id="KW-0472">Membrane</keyword>
<keyword evidence="3 16" id="KW-0723">Serine/threonine-protein kinase</keyword>
<evidence type="ECO:0000256" key="14">
    <source>
        <dbReference type="ARBA" id="ARBA00047899"/>
    </source>
</evidence>
<dbReference type="GO" id="GO:0106310">
    <property type="term" value="F:protein serine kinase activity"/>
    <property type="evidence" value="ECO:0007669"/>
    <property type="project" value="RHEA"/>
</dbReference>
<evidence type="ECO:0000256" key="18">
    <source>
        <dbReference type="SAM" id="Phobius"/>
    </source>
</evidence>
<sequence>MICKGAIQYLELFLILFFSCFCFKFSIAIDTITLTQPISEPETIISSNKAFQLGFFSPVNTTNRYVGIWYKNIPVRTVVWVANRDRPLIDSSGTLMISKYGNLVVLNGQKEIIWSSIVSNSMANSSACLLDSGNLVLVDNSNGRTIWESFRYPSDSFLVKMVLSSDGSTGEKTLLKSWKSPSDPCVGSFSAGFSNSTIPEIFIWNGSRPYWRSGPWNGQIFIGVQYMTSLYDDGLNVVDNKEKTVSMSFSNANQSMLTYAYLNHEGALMEMGWTQGKQEPKVDWSAPETDCGVYGKCGSFGNCNSKDSPICSCLRGFEPNRIDEWISENFTGGCVRRTNLQCERNNSSSQENKKDGFLKLTTMKVPVFAEWSPVLANDCENQCLKNYKKRDMKLVIVISVIVGSIIINTCAYFLWMGMVKQRGLKKKSDEMLPFKKLTLEYSTVMTFEDNLNQVKLEKLPLFKFEKLAIATDEFHETNKLGQGGFGLVYKGKLLDGQEIAVKRLSRSSEQGLEEFMNEVVMISKLQHRNLVRLLGRCVEANKKVLVYEYMPNKSLDAFLFDPQKQKLLDWSKRFDIIEGIGRGLLYLHRDSRLRIIHRDLKASNILLDEELNPKISDFGMARVFCGDEHQANTRRVVGTYGCMAPEYAMQGRFSEKFDVFSFGVLLLEILSGRRNTSFCNDEQFLSLLEYAWKLWNEDNIVTLVDPMISYQYFRQDILRCVHVGLLCVQEFAVDRPTISTALSMLKSEISYLPTPKQPAFTQRLKRQSSQQSQSRYSRNELTITIVDGR</sequence>
<evidence type="ECO:0000256" key="4">
    <source>
        <dbReference type="ARBA" id="ARBA00022679"/>
    </source>
</evidence>
<dbReference type="EC" id="2.7.11.1" evidence="16"/>
<comment type="subcellular location">
    <subcellularLocation>
        <location evidence="1">Cell membrane</location>
        <topology evidence="1">Single-pass type I membrane protein</topology>
    </subcellularLocation>
</comment>
<dbReference type="Proteomes" id="UP000306102">
    <property type="component" value="Unassembled WGS sequence"/>
</dbReference>
<dbReference type="PANTHER" id="PTHR27002:SF1082">
    <property type="entry name" value="OS06G0693000 PROTEIN"/>
    <property type="match status" value="1"/>
</dbReference>
<evidence type="ECO:0000256" key="3">
    <source>
        <dbReference type="ARBA" id="ARBA00022527"/>
    </source>
</evidence>
<evidence type="ECO:0000256" key="2">
    <source>
        <dbReference type="ARBA" id="ARBA00022475"/>
    </source>
</evidence>
<dbReference type="PROSITE" id="PS00108">
    <property type="entry name" value="PROTEIN_KINASE_ST"/>
    <property type="match status" value="1"/>
</dbReference>
<keyword evidence="10 18" id="KW-1133">Transmembrane helix</keyword>
<keyword evidence="13" id="KW-0325">Glycoprotein</keyword>
<keyword evidence="22" id="KW-1185">Reference proteome</keyword>
<name>A0A4S4EW23_CAMSN</name>
<keyword evidence="4 16" id="KW-0808">Transferase</keyword>
<keyword evidence="6" id="KW-0732">Signal</keyword>
<dbReference type="InterPro" id="IPR011009">
    <property type="entry name" value="Kinase-like_dom_sf"/>
</dbReference>
<dbReference type="PANTHER" id="PTHR27002">
    <property type="entry name" value="RECEPTOR-LIKE SERINE/THREONINE-PROTEIN KINASE SD1-8"/>
    <property type="match status" value="1"/>
</dbReference>
<dbReference type="GO" id="GO:0005524">
    <property type="term" value="F:ATP binding"/>
    <property type="evidence" value="ECO:0007669"/>
    <property type="project" value="UniProtKB-UniRule"/>
</dbReference>
<dbReference type="InterPro" id="IPR021820">
    <property type="entry name" value="S-locus_recpt_kinase_C"/>
</dbReference>
<evidence type="ECO:0000256" key="12">
    <source>
        <dbReference type="ARBA" id="ARBA00023157"/>
    </source>
</evidence>
<dbReference type="GO" id="GO:0048544">
    <property type="term" value="P:recognition of pollen"/>
    <property type="evidence" value="ECO:0007669"/>
    <property type="project" value="InterPro"/>
</dbReference>
<evidence type="ECO:0000259" key="19">
    <source>
        <dbReference type="PROSITE" id="PS50011"/>
    </source>
</evidence>
<feature type="transmembrane region" description="Helical" evidence="18">
    <location>
        <begin position="394"/>
        <end position="415"/>
    </location>
</feature>
<dbReference type="InterPro" id="IPR017441">
    <property type="entry name" value="Protein_kinase_ATP_BS"/>
</dbReference>
<evidence type="ECO:0000313" key="21">
    <source>
        <dbReference type="EMBL" id="THG21161.1"/>
    </source>
</evidence>
<dbReference type="FunFam" id="2.90.10.10:FF:000001">
    <property type="entry name" value="G-type lectin S-receptor-like serine/threonine-protein kinase"/>
    <property type="match status" value="1"/>
</dbReference>
<dbReference type="GO" id="GO:0005886">
    <property type="term" value="C:plasma membrane"/>
    <property type="evidence" value="ECO:0007669"/>
    <property type="project" value="UniProtKB-SubCell"/>
</dbReference>
<dbReference type="FunFam" id="3.30.200.20:FF:000195">
    <property type="entry name" value="G-type lectin S-receptor-like serine/threonine-protein kinase"/>
    <property type="match status" value="1"/>
</dbReference>
<dbReference type="PROSITE" id="PS00107">
    <property type="entry name" value="PROTEIN_KINASE_ATP"/>
    <property type="match status" value="1"/>
</dbReference>
<dbReference type="CDD" id="cd00028">
    <property type="entry name" value="B_lectin"/>
    <property type="match status" value="1"/>
</dbReference>
<dbReference type="CDD" id="cd14066">
    <property type="entry name" value="STKc_IRAK"/>
    <property type="match status" value="1"/>
</dbReference>
<proteinExistence type="inferred from homology"/>
<evidence type="ECO:0000256" key="17">
    <source>
        <dbReference type="PROSITE-ProRule" id="PRU10141"/>
    </source>
</evidence>
<dbReference type="PROSITE" id="PS50927">
    <property type="entry name" value="BULB_LECTIN"/>
    <property type="match status" value="1"/>
</dbReference>
<organism evidence="21 22">
    <name type="scientific">Camellia sinensis var. sinensis</name>
    <name type="common">China tea</name>
    <dbReference type="NCBI Taxonomy" id="542762"/>
    <lineage>
        <taxon>Eukaryota</taxon>
        <taxon>Viridiplantae</taxon>
        <taxon>Streptophyta</taxon>
        <taxon>Embryophyta</taxon>
        <taxon>Tracheophyta</taxon>
        <taxon>Spermatophyta</taxon>
        <taxon>Magnoliopsida</taxon>
        <taxon>eudicotyledons</taxon>
        <taxon>Gunneridae</taxon>
        <taxon>Pentapetalae</taxon>
        <taxon>asterids</taxon>
        <taxon>Ericales</taxon>
        <taxon>Theaceae</taxon>
        <taxon>Camellia</taxon>
    </lineage>
</organism>
<dbReference type="InterPro" id="IPR008271">
    <property type="entry name" value="Ser/Thr_kinase_AS"/>
</dbReference>
<dbReference type="FunFam" id="1.10.510.10:FF:000060">
    <property type="entry name" value="G-type lectin S-receptor-like serine/threonine-protein kinase"/>
    <property type="match status" value="1"/>
</dbReference>
<dbReference type="Gene3D" id="1.10.510.10">
    <property type="entry name" value="Transferase(Phosphotransferase) domain 1"/>
    <property type="match status" value="1"/>
</dbReference>
<accession>A0A4S4EW23</accession>
<dbReference type="STRING" id="542762.A0A4S4EW23"/>
<dbReference type="InterPro" id="IPR001480">
    <property type="entry name" value="Bulb-type_lectin_dom"/>
</dbReference>
<dbReference type="SUPFAM" id="SSF56112">
    <property type="entry name" value="Protein kinase-like (PK-like)"/>
    <property type="match status" value="1"/>
</dbReference>
<evidence type="ECO:0000313" key="22">
    <source>
        <dbReference type="Proteomes" id="UP000306102"/>
    </source>
</evidence>
<dbReference type="Pfam" id="PF01453">
    <property type="entry name" value="B_lectin"/>
    <property type="match status" value="1"/>
</dbReference>
<comment type="caution">
    <text evidence="21">The sequence shown here is derived from an EMBL/GenBank/DDBJ whole genome shotgun (WGS) entry which is preliminary data.</text>
</comment>
<dbReference type="AlphaFoldDB" id="A0A4S4EW23"/>
<evidence type="ECO:0000256" key="15">
    <source>
        <dbReference type="ARBA" id="ARBA00048679"/>
    </source>
</evidence>
<keyword evidence="5 18" id="KW-0812">Transmembrane</keyword>
<comment type="similarity">
    <text evidence="16">Belongs to the protein kinase superfamily. Ser/Thr protein kinase family.</text>
</comment>
<dbReference type="EMBL" id="SDRB02001534">
    <property type="protein sequence ID" value="THG21161.1"/>
    <property type="molecule type" value="Genomic_DNA"/>
</dbReference>
<dbReference type="SUPFAM" id="SSF51110">
    <property type="entry name" value="alpha-D-mannose-specific plant lectins"/>
    <property type="match status" value="1"/>
</dbReference>
<reference evidence="21 22" key="1">
    <citation type="journal article" date="2018" name="Proc. Natl. Acad. Sci. U.S.A.">
        <title>Draft genome sequence of Camellia sinensis var. sinensis provides insights into the evolution of the tea genome and tea quality.</title>
        <authorList>
            <person name="Wei C."/>
            <person name="Yang H."/>
            <person name="Wang S."/>
            <person name="Zhao J."/>
            <person name="Liu C."/>
            <person name="Gao L."/>
            <person name="Xia E."/>
            <person name="Lu Y."/>
            <person name="Tai Y."/>
            <person name="She G."/>
            <person name="Sun J."/>
            <person name="Cao H."/>
            <person name="Tong W."/>
            <person name="Gao Q."/>
            <person name="Li Y."/>
            <person name="Deng W."/>
            <person name="Jiang X."/>
            <person name="Wang W."/>
            <person name="Chen Q."/>
            <person name="Zhang S."/>
            <person name="Li H."/>
            <person name="Wu J."/>
            <person name="Wang P."/>
            <person name="Li P."/>
            <person name="Shi C."/>
            <person name="Zheng F."/>
            <person name="Jian J."/>
            <person name="Huang B."/>
            <person name="Shan D."/>
            <person name="Shi M."/>
            <person name="Fang C."/>
            <person name="Yue Y."/>
            <person name="Li F."/>
            <person name="Li D."/>
            <person name="Wei S."/>
            <person name="Han B."/>
            <person name="Jiang C."/>
            <person name="Yin Y."/>
            <person name="Xia T."/>
            <person name="Zhang Z."/>
            <person name="Bennetzen J.L."/>
            <person name="Zhao S."/>
            <person name="Wan X."/>
        </authorList>
    </citation>
    <scope>NUCLEOTIDE SEQUENCE [LARGE SCALE GENOMIC DNA]</scope>
    <source>
        <strain evidence="22">cv. Shuchazao</strain>
        <tissue evidence="21">Leaf</tissue>
    </source>
</reference>
<dbReference type="Gene3D" id="3.30.200.20">
    <property type="entry name" value="Phosphorylase Kinase, domain 1"/>
    <property type="match status" value="1"/>
</dbReference>
<dbReference type="Pfam" id="PF07714">
    <property type="entry name" value="PK_Tyr_Ser-Thr"/>
    <property type="match status" value="1"/>
</dbReference>
<comment type="catalytic activity">
    <reaction evidence="15 16">
        <text>L-seryl-[protein] + ATP = O-phospho-L-seryl-[protein] + ADP + H(+)</text>
        <dbReference type="Rhea" id="RHEA:17989"/>
        <dbReference type="Rhea" id="RHEA-COMP:9863"/>
        <dbReference type="Rhea" id="RHEA-COMP:11604"/>
        <dbReference type="ChEBI" id="CHEBI:15378"/>
        <dbReference type="ChEBI" id="CHEBI:29999"/>
        <dbReference type="ChEBI" id="CHEBI:30616"/>
        <dbReference type="ChEBI" id="CHEBI:83421"/>
        <dbReference type="ChEBI" id="CHEBI:456216"/>
        <dbReference type="EC" id="2.7.11.1"/>
    </reaction>
</comment>
<dbReference type="PROSITE" id="PS50011">
    <property type="entry name" value="PROTEIN_KINASE_DOM"/>
    <property type="match status" value="1"/>
</dbReference>
<keyword evidence="7 16" id="KW-0547">Nucleotide-binding</keyword>
<dbReference type="Gene3D" id="2.90.10.10">
    <property type="entry name" value="Bulb-type lectin domain"/>
    <property type="match status" value="1"/>
</dbReference>
<dbReference type="InterPro" id="IPR000858">
    <property type="entry name" value="S_locus_glycoprot_dom"/>
</dbReference>
<feature type="domain" description="Protein kinase" evidence="19">
    <location>
        <begin position="474"/>
        <end position="752"/>
    </location>
</feature>
<dbReference type="InterPro" id="IPR036426">
    <property type="entry name" value="Bulb-type_lectin_dom_sf"/>
</dbReference>
<feature type="domain" description="Bulb-type lectin" evidence="20">
    <location>
        <begin position="29"/>
        <end position="150"/>
    </location>
</feature>
<evidence type="ECO:0000256" key="10">
    <source>
        <dbReference type="ARBA" id="ARBA00022989"/>
    </source>
</evidence>
<dbReference type="InterPro" id="IPR024171">
    <property type="entry name" value="SRK-like_kinase"/>
</dbReference>
<dbReference type="Pfam" id="PF00954">
    <property type="entry name" value="S_locus_glycop"/>
    <property type="match status" value="1"/>
</dbReference>
<evidence type="ECO:0000259" key="20">
    <source>
        <dbReference type="PROSITE" id="PS50927"/>
    </source>
</evidence>
<gene>
    <name evidence="21" type="ORF">TEA_009055</name>
</gene>
<evidence type="ECO:0000256" key="9">
    <source>
        <dbReference type="ARBA" id="ARBA00022840"/>
    </source>
</evidence>
<evidence type="ECO:0000256" key="8">
    <source>
        <dbReference type="ARBA" id="ARBA00022777"/>
    </source>
</evidence>
<dbReference type="GO" id="GO:0004674">
    <property type="term" value="F:protein serine/threonine kinase activity"/>
    <property type="evidence" value="ECO:0007669"/>
    <property type="project" value="UniProtKB-KW"/>
</dbReference>
<evidence type="ECO:0000256" key="11">
    <source>
        <dbReference type="ARBA" id="ARBA00023136"/>
    </source>
</evidence>
<dbReference type="SMART" id="SM00108">
    <property type="entry name" value="B_lectin"/>
    <property type="match status" value="1"/>
</dbReference>
<protein>
    <recommendedName>
        <fullName evidence="16">Receptor-like serine/threonine-protein kinase</fullName>
        <ecNumber evidence="16">2.7.11.1</ecNumber>
    </recommendedName>
</protein>
<evidence type="ECO:0000256" key="1">
    <source>
        <dbReference type="ARBA" id="ARBA00004251"/>
    </source>
</evidence>
<dbReference type="InterPro" id="IPR000719">
    <property type="entry name" value="Prot_kinase_dom"/>
</dbReference>
<evidence type="ECO:0000256" key="7">
    <source>
        <dbReference type="ARBA" id="ARBA00022741"/>
    </source>
</evidence>
<evidence type="ECO:0000256" key="16">
    <source>
        <dbReference type="PIRNR" id="PIRNR000641"/>
    </source>
</evidence>